<keyword evidence="9" id="KW-0449">Lipoprotein</keyword>
<evidence type="ECO:0000313" key="17">
    <source>
        <dbReference type="Proteomes" id="UP000033647"/>
    </source>
</evidence>
<keyword evidence="8 10" id="KW-1015">Disulfide bond</keyword>
<dbReference type="SMART" id="SM00270">
    <property type="entry name" value="ChtBD1"/>
    <property type="match status" value="2"/>
</dbReference>
<evidence type="ECO:0000256" key="7">
    <source>
        <dbReference type="ARBA" id="ARBA00022729"/>
    </source>
</evidence>
<dbReference type="Proteomes" id="UP000033647">
    <property type="component" value="Unassembled WGS sequence"/>
</dbReference>
<feature type="domain" description="Chitin-binding type-1" evidence="14">
    <location>
        <begin position="171"/>
        <end position="218"/>
    </location>
</feature>
<evidence type="ECO:0000256" key="1">
    <source>
        <dbReference type="ARBA" id="ARBA00004589"/>
    </source>
</evidence>
<dbReference type="AlphaFoldDB" id="A0A0F4GBF0"/>
<evidence type="ECO:0000256" key="11">
    <source>
        <dbReference type="PROSITE-ProRule" id="PRU01356"/>
    </source>
</evidence>
<feature type="region of interest" description="Disordered" evidence="12">
    <location>
        <begin position="329"/>
        <end position="348"/>
    </location>
</feature>
<feature type="binding site" description="axial binding residue" evidence="11">
    <location>
        <position position="379"/>
    </location>
    <ligand>
        <name>heme</name>
        <dbReference type="ChEBI" id="CHEBI:30413"/>
    </ligand>
    <ligandPart>
        <name>Fe</name>
        <dbReference type="ChEBI" id="CHEBI:18248"/>
    </ligandPart>
</feature>
<evidence type="ECO:0008006" key="18">
    <source>
        <dbReference type="Google" id="ProtNLM"/>
    </source>
</evidence>
<dbReference type="Pfam" id="PF05730">
    <property type="entry name" value="CFEM"/>
    <property type="match status" value="2"/>
</dbReference>
<comment type="similarity">
    <text evidence="3">Belongs to the RBT5 family.</text>
</comment>
<proteinExistence type="inferred from homology"/>
<dbReference type="InterPro" id="IPR036861">
    <property type="entry name" value="Endochitinase-like_sf"/>
</dbReference>
<dbReference type="Gene3D" id="3.30.60.10">
    <property type="entry name" value="Endochitinase-like"/>
    <property type="match status" value="2"/>
</dbReference>
<keyword evidence="6 10" id="KW-0147">Chitin-binding</keyword>
<comment type="caution">
    <text evidence="10">Lacks conserved residue(s) required for the propagation of feature annotation.</text>
</comment>
<dbReference type="GO" id="GO:0046872">
    <property type="term" value="F:metal ion binding"/>
    <property type="evidence" value="ECO:0007669"/>
    <property type="project" value="UniProtKB-UniRule"/>
</dbReference>
<dbReference type="InterPro" id="IPR001002">
    <property type="entry name" value="Chitin-bd_1"/>
</dbReference>
<evidence type="ECO:0000256" key="4">
    <source>
        <dbReference type="ARBA" id="ARBA00022525"/>
    </source>
</evidence>
<feature type="chain" id="PRO_5002468561" description="Extracellular membrane protein CFEM domain-containing protein" evidence="13">
    <location>
        <begin position="17"/>
        <end position="491"/>
    </location>
</feature>
<dbReference type="GO" id="GO:0008061">
    <property type="term" value="F:chitin binding"/>
    <property type="evidence" value="ECO:0007669"/>
    <property type="project" value="UniProtKB-UniRule"/>
</dbReference>
<feature type="signal peptide" evidence="13">
    <location>
        <begin position="1"/>
        <end position="16"/>
    </location>
</feature>
<feature type="disulfide bond" evidence="10">
    <location>
        <begin position="190"/>
        <end position="204"/>
    </location>
</feature>
<keyword evidence="11" id="KW-0479">Metal-binding</keyword>
<evidence type="ECO:0000256" key="9">
    <source>
        <dbReference type="ARBA" id="ARBA00023288"/>
    </source>
</evidence>
<comment type="subcellular location">
    <subcellularLocation>
        <location evidence="1">Membrane</location>
        <topology evidence="1">Lipid-anchor</topology>
        <topology evidence="1">GPI-anchor</topology>
    </subcellularLocation>
    <subcellularLocation>
        <location evidence="2">Secreted</location>
    </subcellularLocation>
</comment>
<evidence type="ECO:0000256" key="8">
    <source>
        <dbReference type="ARBA" id="ARBA00023157"/>
    </source>
</evidence>
<feature type="disulfide bond" evidence="11">
    <location>
        <begin position="375"/>
        <end position="382"/>
    </location>
</feature>
<keyword evidence="5" id="KW-0325">Glycoprotein</keyword>
<keyword evidence="5" id="KW-0472">Membrane</keyword>
<evidence type="ECO:0000259" key="14">
    <source>
        <dbReference type="PROSITE" id="PS50941"/>
    </source>
</evidence>
<keyword evidence="7 13" id="KW-0732">Signal</keyword>
<name>A0A0F4GBF0_9PEZI</name>
<evidence type="ECO:0000256" key="6">
    <source>
        <dbReference type="ARBA" id="ARBA00022669"/>
    </source>
</evidence>
<feature type="domain" description="Chitin-binding type-1" evidence="14">
    <location>
        <begin position="244"/>
        <end position="291"/>
    </location>
</feature>
<keyword evidence="4" id="KW-0964">Secreted</keyword>
<keyword evidence="5" id="KW-0336">GPI-anchor</keyword>
<keyword evidence="11" id="KW-0408">Iron</keyword>
<feature type="disulfide bond" evidence="11">
    <location>
        <begin position="384"/>
        <end position="417"/>
    </location>
</feature>
<dbReference type="PROSITE" id="PS52012">
    <property type="entry name" value="CFEM"/>
    <property type="match status" value="2"/>
</dbReference>
<dbReference type="GO" id="GO:0005576">
    <property type="term" value="C:extracellular region"/>
    <property type="evidence" value="ECO:0007669"/>
    <property type="project" value="UniProtKB-SubCell"/>
</dbReference>
<reference evidence="16 17" key="1">
    <citation type="submission" date="2015-03" db="EMBL/GenBank/DDBJ databases">
        <title>RNA-seq based gene annotation and comparative genomics of four Zymoseptoria species reveal species-specific pathogenicity related genes and transposable element activity.</title>
        <authorList>
            <person name="Grandaubert J."/>
            <person name="Bhattacharyya A."/>
            <person name="Stukenbrock E.H."/>
        </authorList>
    </citation>
    <scope>NUCLEOTIDE SEQUENCE [LARGE SCALE GENOMIC DNA]</scope>
    <source>
        <strain evidence="16 17">Zb18110</strain>
    </source>
</reference>
<evidence type="ECO:0000259" key="15">
    <source>
        <dbReference type="PROSITE" id="PS52012"/>
    </source>
</evidence>
<dbReference type="SUPFAM" id="SSF57016">
    <property type="entry name" value="Plant lectins/antimicrobial peptides"/>
    <property type="match status" value="2"/>
</dbReference>
<comment type="caution">
    <text evidence="16">The sequence shown here is derived from an EMBL/GenBank/DDBJ whole genome shotgun (WGS) entry which is preliminary data.</text>
</comment>
<accession>A0A0F4GBF0</accession>
<feature type="binding site" description="axial binding residue" evidence="11">
    <location>
        <position position="101"/>
    </location>
    <ligand>
        <name>heme</name>
        <dbReference type="ChEBI" id="CHEBI:30413"/>
    </ligand>
    <ligandPart>
        <name>Fe</name>
        <dbReference type="ChEBI" id="CHEBI:18248"/>
    </ligandPart>
</feature>
<feature type="domain" description="CFEM" evidence="15">
    <location>
        <begin position="56"/>
        <end position="169"/>
    </location>
</feature>
<feature type="domain" description="CFEM" evidence="15">
    <location>
        <begin position="330"/>
        <end position="440"/>
    </location>
</feature>
<sequence length="491" mass="50438">MQLSIALSLVSVLVHAQQAPVYGGDVTTTPPPPAYEEPATSTSTFFSTVDSCPGNSCSTTVSSSSALATVSAPPTIITKRIPQCALNCIVGYDLGGCDPEDVTCICSNIALIDRYSCCLSQQCLSQDDINAIRDVGDLLCSCFGVFDAVPNNASCLAVDPPRPVQQTISPNGVCGGPNNYNCVGSEYGDCCSQYGFCGSGFEFCAAQNCLTDYGSCNPAGQPPYSTSPASAAPPPTYTQTPSPNGYCGSSNQANCAGTVFGDCCSIYGYCGNGTEYCAADTCQTGYGYCGSPYVDAPNVVYTTAAPAATTGVCSNILESVTDQLTLPTTTSTSPATYSAPPVTTTSTNRPTPTGLPLCAQGCIATYAETACYGGCSPLDVACICSNRPLLADFSCCVSQFCDPGQIEDVRLFANTICSRAGVSSIPQEATCLPTAIAASSTIPGCATPFPTTTTMSSMSMGAMTTCRVCTSCERVTTVIPVMEASSYAAVF</sequence>
<dbReference type="EMBL" id="LAFY01004125">
    <property type="protein sequence ID" value="KJX94674.1"/>
    <property type="molecule type" value="Genomic_DNA"/>
</dbReference>
<dbReference type="SMART" id="SM00747">
    <property type="entry name" value="CFEM"/>
    <property type="match status" value="2"/>
</dbReference>
<evidence type="ECO:0000256" key="2">
    <source>
        <dbReference type="ARBA" id="ARBA00004613"/>
    </source>
</evidence>
<dbReference type="OrthoDB" id="3065412at2759"/>
<organism evidence="16 17">
    <name type="scientific">Zymoseptoria brevis</name>
    <dbReference type="NCBI Taxonomy" id="1047168"/>
    <lineage>
        <taxon>Eukaryota</taxon>
        <taxon>Fungi</taxon>
        <taxon>Dikarya</taxon>
        <taxon>Ascomycota</taxon>
        <taxon>Pezizomycotina</taxon>
        <taxon>Dothideomycetes</taxon>
        <taxon>Dothideomycetidae</taxon>
        <taxon>Mycosphaerellales</taxon>
        <taxon>Mycosphaerellaceae</taxon>
        <taxon>Zymoseptoria</taxon>
    </lineage>
</organism>
<dbReference type="InterPro" id="IPR008427">
    <property type="entry name" value="Extracellular_membr_CFEM_dom"/>
</dbReference>
<feature type="disulfide bond" evidence="11">
    <location>
        <begin position="97"/>
        <end position="104"/>
    </location>
</feature>
<protein>
    <recommendedName>
        <fullName evidence="18">Extracellular membrane protein CFEM domain-containing protein</fullName>
    </recommendedName>
</protein>
<evidence type="ECO:0000256" key="10">
    <source>
        <dbReference type="PROSITE-ProRule" id="PRU00261"/>
    </source>
</evidence>
<keyword evidence="17" id="KW-1185">Reference proteome</keyword>
<gene>
    <name evidence="16" type="ORF">TI39_contig4166g00001</name>
</gene>
<dbReference type="GO" id="GO:0098552">
    <property type="term" value="C:side of membrane"/>
    <property type="evidence" value="ECO:0007669"/>
    <property type="project" value="UniProtKB-KW"/>
</dbReference>
<feature type="disulfide bond" evidence="10">
    <location>
        <begin position="263"/>
        <end position="277"/>
    </location>
</feature>
<dbReference type="PROSITE" id="PS50941">
    <property type="entry name" value="CHIT_BIND_I_2"/>
    <property type="match status" value="2"/>
</dbReference>
<evidence type="ECO:0000256" key="13">
    <source>
        <dbReference type="SAM" id="SignalP"/>
    </source>
</evidence>
<evidence type="ECO:0000256" key="12">
    <source>
        <dbReference type="SAM" id="MobiDB-lite"/>
    </source>
</evidence>
<evidence type="ECO:0000256" key="5">
    <source>
        <dbReference type="ARBA" id="ARBA00022622"/>
    </source>
</evidence>
<evidence type="ECO:0000313" key="16">
    <source>
        <dbReference type="EMBL" id="KJX94674.1"/>
    </source>
</evidence>
<keyword evidence="11" id="KW-0349">Heme</keyword>
<evidence type="ECO:0000256" key="3">
    <source>
        <dbReference type="ARBA" id="ARBA00010031"/>
    </source>
</evidence>